<comment type="caution">
    <text evidence="2">The sequence shown here is derived from an EMBL/GenBank/DDBJ whole genome shotgun (WGS) entry which is preliminary data.</text>
</comment>
<accession>A0A409W8H2</accession>
<feature type="region of interest" description="Disordered" evidence="1">
    <location>
        <begin position="42"/>
        <end position="63"/>
    </location>
</feature>
<dbReference type="AlphaFoldDB" id="A0A409W8H2"/>
<sequence length="80" mass="8339">MLEEGTFAPAQRVTCLESTGDTPIFDLGAVLSDGCGEYIHLQPPSIDPSSPKSQGGEALSSSAVVQAPTTLVRSRSICFL</sequence>
<evidence type="ECO:0000313" key="2">
    <source>
        <dbReference type="EMBL" id="PPQ74808.1"/>
    </source>
</evidence>
<feature type="compositionally biased region" description="Polar residues" evidence="1">
    <location>
        <begin position="47"/>
        <end position="63"/>
    </location>
</feature>
<protein>
    <submittedName>
        <fullName evidence="2">Uncharacterized protein</fullName>
    </submittedName>
</protein>
<proteinExistence type="predicted"/>
<keyword evidence="3" id="KW-1185">Reference proteome</keyword>
<organism evidence="2 3">
    <name type="scientific">Gymnopilus dilepis</name>
    <dbReference type="NCBI Taxonomy" id="231916"/>
    <lineage>
        <taxon>Eukaryota</taxon>
        <taxon>Fungi</taxon>
        <taxon>Dikarya</taxon>
        <taxon>Basidiomycota</taxon>
        <taxon>Agaricomycotina</taxon>
        <taxon>Agaricomycetes</taxon>
        <taxon>Agaricomycetidae</taxon>
        <taxon>Agaricales</taxon>
        <taxon>Agaricineae</taxon>
        <taxon>Hymenogastraceae</taxon>
        <taxon>Gymnopilus</taxon>
    </lineage>
</organism>
<evidence type="ECO:0000313" key="3">
    <source>
        <dbReference type="Proteomes" id="UP000284706"/>
    </source>
</evidence>
<dbReference type="Proteomes" id="UP000284706">
    <property type="component" value="Unassembled WGS sequence"/>
</dbReference>
<dbReference type="InParanoid" id="A0A409W8H2"/>
<dbReference type="EMBL" id="NHYE01005312">
    <property type="protein sequence ID" value="PPQ74808.1"/>
    <property type="molecule type" value="Genomic_DNA"/>
</dbReference>
<evidence type="ECO:0000256" key="1">
    <source>
        <dbReference type="SAM" id="MobiDB-lite"/>
    </source>
</evidence>
<name>A0A409W8H2_9AGAR</name>
<gene>
    <name evidence="2" type="ORF">CVT26_004875</name>
</gene>
<reference evidence="2 3" key="1">
    <citation type="journal article" date="2018" name="Evol. Lett.">
        <title>Horizontal gene cluster transfer increased hallucinogenic mushroom diversity.</title>
        <authorList>
            <person name="Reynolds H.T."/>
            <person name="Vijayakumar V."/>
            <person name="Gluck-Thaler E."/>
            <person name="Korotkin H.B."/>
            <person name="Matheny P.B."/>
            <person name="Slot J.C."/>
        </authorList>
    </citation>
    <scope>NUCLEOTIDE SEQUENCE [LARGE SCALE GENOMIC DNA]</scope>
    <source>
        <strain evidence="2 3">SRW20</strain>
    </source>
</reference>